<accession>A7RKY7</accession>
<keyword evidence="5 7" id="KW-0472">Membrane</keyword>
<evidence type="ECO:0000256" key="4">
    <source>
        <dbReference type="ARBA" id="ARBA00022989"/>
    </source>
</evidence>
<evidence type="ECO:0000256" key="1">
    <source>
        <dbReference type="ARBA" id="ARBA00004479"/>
    </source>
</evidence>
<evidence type="ECO:0000313" key="9">
    <source>
        <dbReference type="Proteomes" id="UP000001593"/>
    </source>
</evidence>
<name>A7RKY7_NEMVE</name>
<comment type="subcellular location">
    <subcellularLocation>
        <location evidence="1">Membrane</location>
        <topology evidence="1">Single-pass type I membrane protein</topology>
    </subcellularLocation>
</comment>
<dbReference type="OMA" id="KQGCHKL"/>
<dbReference type="OrthoDB" id="10017443at2759"/>
<organism evidence="8 9">
    <name type="scientific">Nematostella vectensis</name>
    <name type="common">Starlet sea anemone</name>
    <dbReference type="NCBI Taxonomy" id="45351"/>
    <lineage>
        <taxon>Eukaryota</taxon>
        <taxon>Metazoa</taxon>
        <taxon>Cnidaria</taxon>
        <taxon>Anthozoa</taxon>
        <taxon>Hexacorallia</taxon>
        <taxon>Actiniaria</taxon>
        <taxon>Edwardsiidae</taxon>
        <taxon>Nematostella</taxon>
    </lineage>
</organism>
<keyword evidence="2 7" id="KW-0812">Transmembrane</keyword>
<dbReference type="InterPro" id="IPR018795">
    <property type="entry name" value="K2013-like"/>
</dbReference>
<reference evidence="8 9" key="1">
    <citation type="journal article" date="2007" name="Science">
        <title>Sea anemone genome reveals ancestral eumetazoan gene repertoire and genomic organization.</title>
        <authorList>
            <person name="Putnam N.H."/>
            <person name="Srivastava M."/>
            <person name="Hellsten U."/>
            <person name="Dirks B."/>
            <person name="Chapman J."/>
            <person name="Salamov A."/>
            <person name="Terry A."/>
            <person name="Shapiro H."/>
            <person name="Lindquist E."/>
            <person name="Kapitonov V.V."/>
            <person name="Jurka J."/>
            <person name="Genikhovich G."/>
            <person name="Grigoriev I.V."/>
            <person name="Lucas S.M."/>
            <person name="Steele R.E."/>
            <person name="Finnerty J.R."/>
            <person name="Technau U."/>
            <person name="Martindale M.Q."/>
            <person name="Rokhsar D.S."/>
        </authorList>
    </citation>
    <scope>NUCLEOTIDE SEQUENCE [LARGE SCALE GENOMIC DNA]</scope>
    <source>
        <strain evidence="9">CH2 X CH6</strain>
    </source>
</reference>
<evidence type="ECO:0000256" key="6">
    <source>
        <dbReference type="ARBA" id="ARBA00023180"/>
    </source>
</evidence>
<protein>
    <submittedName>
        <fullName evidence="8">Uncharacterized protein</fullName>
    </submittedName>
</protein>
<evidence type="ECO:0000256" key="2">
    <source>
        <dbReference type="ARBA" id="ARBA00022692"/>
    </source>
</evidence>
<dbReference type="KEGG" id="nve:5520041"/>
<dbReference type="PhylomeDB" id="A7RKY7"/>
<dbReference type="Proteomes" id="UP000001593">
    <property type="component" value="Unassembled WGS sequence"/>
</dbReference>
<keyword evidence="3" id="KW-0732">Signal</keyword>
<evidence type="ECO:0000313" key="8">
    <source>
        <dbReference type="EMBL" id="EDO47766.1"/>
    </source>
</evidence>
<dbReference type="HOGENOM" id="CLU_063760_0_0_1"/>
<dbReference type="eggNOG" id="KOG3778">
    <property type="taxonomic scope" value="Eukaryota"/>
</dbReference>
<dbReference type="EMBL" id="DS469517">
    <property type="protein sequence ID" value="EDO47766.1"/>
    <property type="molecule type" value="Genomic_DNA"/>
</dbReference>
<dbReference type="GO" id="GO:0016020">
    <property type="term" value="C:membrane"/>
    <property type="evidence" value="ECO:0007669"/>
    <property type="project" value="UniProtKB-SubCell"/>
</dbReference>
<dbReference type="AlphaFoldDB" id="A7RKY7"/>
<feature type="transmembrane region" description="Helical" evidence="7">
    <location>
        <begin position="244"/>
        <end position="264"/>
    </location>
</feature>
<evidence type="ECO:0000256" key="5">
    <source>
        <dbReference type="ARBA" id="ARBA00023136"/>
    </source>
</evidence>
<evidence type="ECO:0000256" key="3">
    <source>
        <dbReference type="ARBA" id="ARBA00022729"/>
    </source>
</evidence>
<keyword evidence="6" id="KW-0325">Glycoprotein</keyword>
<dbReference type="PANTHER" id="PTHR31386:SF2">
    <property type="entry name" value="SIMILAR TO RIKEN CDNA 2510039O18"/>
    <property type="match status" value="1"/>
</dbReference>
<dbReference type="InParanoid" id="A7RKY7"/>
<dbReference type="STRING" id="45351.A7RKY7"/>
<gene>
    <name evidence="8" type="ORF">NEMVEDRAFT_v1g85468</name>
</gene>
<dbReference type="Pfam" id="PF10222">
    <property type="entry name" value="DUF2152"/>
    <property type="match status" value="1"/>
</dbReference>
<dbReference type="PANTHER" id="PTHR31386">
    <property type="entry name" value="UNCHARACTERIZED PROTEIN KIAA2013"/>
    <property type="match status" value="1"/>
</dbReference>
<keyword evidence="9" id="KW-1185">Reference proteome</keyword>
<feature type="non-terminal residue" evidence="8">
    <location>
        <position position="1"/>
    </location>
</feature>
<sequence>DPDTPPGIEVNATMYYILSSFPSLDYNTNGDPQNTEEIEKLLHTPEHCFSGPPSMHSASLWPIPRVEASINRMVSQWQRVLQQNGCASLIRAGATGIIQAMTLSFGGLQFSSDLFEFAANPASLHTTVEFRHIHLHQGVYVYVSVLVNEHIGHAEKLVVKATGHEKRPLYACEAGCQYEPVELSSSSVVFPVRMTKPVTPILYISHNKSQLTSIKQHVFIKDAHQESLKQHHVYHHHVGLPAKFWVTIAFLIVAFHLYLVKLIYAECFKEPIRSKIYMS</sequence>
<proteinExistence type="predicted"/>
<evidence type="ECO:0000256" key="7">
    <source>
        <dbReference type="SAM" id="Phobius"/>
    </source>
</evidence>
<keyword evidence="4 7" id="KW-1133">Transmembrane helix</keyword>